<dbReference type="AlphaFoldDB" id="A0A852ZAU9"/>
<accession>A0A852ZAU9</accession>
<dbReference type="GO" id="GO:0051301">
    <property type="term" value="P:cell division"/>
    <property type="evidence" value="ECO:0007669"/>
    <property type="project" value="UniProtKB-KW"/>
</dbReference>
<comment type="caution">
    <text evidence="3">The sequence shown here is derived from an EMBL/GenBank/DDBJ whole genome shotgun (WGS) entry which is preliminary data.</text>
</comment>
<keyword evidence="4" id="KW-1185">Reference proteome</keyword>
<dbReference type="Proteomes" id="UP000579605">
    <property type="component" value="Unassembled WGS sequence"/>
</dbReference>
<feature type="region of interest" description="Disordered" evidence="2">
    <location>
        <begin position="137"/>
        <end position="168"/>
    </location>
</feature>
<evidence type="ECO:0000256" key="2">
    <source>
        <dbReference type="SAM" id="MobiDB-lite"/>
    </source>
</evidence>
<protein>
    <submittedName>
        <fullName evidence="3">Cell division septum initiation protein DivIVA</fullName>
    </submittedName>
</protein>
<dbReference type="RefSeq" id="WP_179787080.1">
    <property type="nucleotide sequence ID" value="NZ_BAAARR010000038.1"/>
</dbReference>
<evidence type="ECO:0000313" key="3">
    <source>
        <dbReference type="EMBL" id="NYH89335.1"/>
    </source>
</evidence>
<keyword evidence="3" id="KW-0131">Cell cycle</keyword>
<proteinExistence type="predicted"/>
<keyword evidence="1" id="KW-0175">Coiled coil</keyword>
<dbReference type="EMBL" id="JACBZH010000001">
    <property type="protein sequence ID" value="NYH89335.1"/>
    <property type="molecule type" value="Genomic_DNA"/>
</dbReference>
<reference evidence="3 4" key="1">
    <citation type="submission" date="2020-07" db="EMBL/GenBank/DDBJ databases">
        <title>Sequencing the genomes of 1000 actinobacteria strains.</title>
        <authorList>
            <person name="Klenk H.-P."/>
        </authorList>
    </citation>
    <scope>NUCLEOTIDE SEQUENCE [LARGE SCALE GENOMIC DNA]</scope>
    <source>
        <strain evidence="3 4">DSM 18448</strain>
    </source>
</reference>
<name>A0A852ZAU9_9ACTN</name>
<gene>
    <name evidence="3" type="ORF">F4554_001973</name>
</gene>
<feature type="coiled-coil region" evidence="1">
    <location>
        <begin position="66"/>
        <end position="93"/>
    </location>
</feature>
<feature type="compositionally biased region" description="Basic and acidic residues" evidence="2">
    <location>
        <begin position="182"/>
        <end position="198"/>
    </location>
</feature>
<evidence type="ECO:0000313" key="4">
    <source>
        <dbReference type="Proteomes" id="UP000579605"/>
    </source>
</evidence>
<sequence length="215" mass="23815">MDVQHKLDELRRMVQSARSVPLSASCLVNRTELLAGFDEAQRMLPQEFETARKVAADRDAVVAGGRAEADRLVEEARRQRAELVERTDIHREARTAADELTSKAQEEADGLRREVDDYVDGKLAGFEIALQKTLTSVSRGREELRSRGPNAGRGGGPKSPAEVDEYVETKLGKFEESLRRTLDSVTRGRERLRDRSSLDDTFAGGDPDGPPLPGE</sequence>
<organism evidence="3 4">
    <name type="scientific">Actinopolymorpha rutila</name>
    <dbReference type="NCBI Taxonomy" id="446787"/>
    <lineage>
        <taxon>Bacteria</taxon>
        <taxon>Bacillati</taxon>
        <taxon>Actinomycetota</taxon>
        <taxon>Actinomycetes</taxon>
        <taxon>Propionibacteriales</taxon>
        <taxon>Actinopolymorphaceae</taxon>
        <taxon>Actinopolymorpha</taxon>
    </lineage>
</organism>
<evidence type="ECO:0000256" key="1">
    <source>
        <dbReference type="SAM" id="Coils"/>
    </source>
</evidence>
<feature type="region of interest" description="Disordered" evidence="2">
    <location>
        <begin position="182"/>
        <end position="215"/>
    </location>
</feature>
<keyword evidence="3" id="KW-0132">Cell division</keyword>